<dbReference type="GO" id="GO:0000166">
    <property type="term" value="F:nucleotide binding"/>
    <property type="evidence" value="ECO:0007669"/>
    <property type="project" value="UniProtKB-KW"/>
</dbReference>
<dbReference type="STRING" id="946362.F2URV5"/>
<sequence>MAENTAASNGREVKVVIGNQAAFDEKVAKLKKDGAKNLQVIADFDYTLTRFRLDDGKRSASTHAAIEMSKLMSEQFATETRANFEHYYPIEVSDIPHEDKEKAMIEWWTKSHELMIKHDLRREYLEDMAGSDRLVLRDGVKEFLQSLKDKGVPIHIFSAGLYDIIHVYLRLHGLEGMAHVVSNMMTFDDEGKLTGFKGELIHTLNKNSKALRDSPEWQQVQERTNVLLLGDNAGDIGMAKGLDRHTVLSVGFLNDREERLELYKQRYDVVLLGDGDMTYVRNLLADIVG</sequence>
<dbReference type="InterPro" id="IPR023214">
    <property type="entry name" value="HAD_sf"/>
</dbReference>
<dbReference type="KEGG" id="sre:PTSG_10615"/>
<evidence type="ECO:0000256" key="8">
    <source>
        <dbReference type="ARBA" id="ARBA00023080"/>
    </source>
</evidence>
<keyword evidence="6" id="KW-0378">Hydrolase</keyword>
<evidence type="ECO:0000256" key="5">
    <source>
        <dbReference type="ARBA" id="ARBA00022741"/>
    </source>
</evidence>
<dbReference type="GO" id="GO:0000287">
    <property type="term" value="F:magnesium ion binding"/>
    <property type="evidence" value="ECO:0007669"/>
    <property type="project" value="InterPro"/>
</dbReference>
<name>F2URV5_SALR5</name>
<dbReference type="SFLD" id="SFLDG01128">
    <property type="entry name" value="C1.4:_5'-Nucleotidase_Like"/>
    <property type="match status" value="1"/>
</dbReference>
<dbReference type="RefSeq" id="XP_004988150.1">
    <property type="nucleotide sequence ID" value="XM_004988093.1"/>
</dbReference>
<dbReference type="FunCoup" id="F2URV5">
    <property type="interactions" value="1330"/>
</dbReference>
<dbReference type="Pfam" id="PF05822">
    <property type="entry name" value="UMPH-1"/>
    <property type="match status" value="1"/>
</dbReference>
<accession>F2URV5</accession>
<dbReference type="GO" id="GO:0005737">
    <property type="term" value="C:cytoplasm"/>
    <property type="evidence" value="ECO:0007669"/>
    <property type="project" value="InterPro"/>
</dbReference>
<evidence type="ECO:0000256" key="3">
    <source>
        <dbReference type="ARBA" id="ARBA00012643"/>
    </source>
</evidence>
<evidence type="ECO:0000256" key="7">
    <source>
        <dbReference type="ARBA" id="ARBA00022842"/>
    </source>
</evidence>
<dbReference type="AlphaFoldDB" id="F2URV5"/>
<dbReference type="GO" id="GO:0009117">
    <property type="term" value="P:nucleotide metabolic process"/>
    <property type="evidence" value="ECO:0007669"/>
    <property type="project" value="UniProtKB-KW"/>
</dbReference>
<dbReference type="SUPFAM" id="SSF56784">
    <property type="entry name" value="HAD-like"/>
    <property type="match status" value="1"/>
</dbReference>
<dbReference type="Gene3D" id="3.40.50.1000">
    <property type="entry name" value="HAD superfamily/HAD-like"/>
    <property type="match status" value="1"/>
</dbReference>
<dbReference type="EMBL" id="GL832992">
    <property type="protein sequence ID" value="EGD80360.1"/>
    <property type="molecule type" value="Genomic_DNA"/>
</dbReference>
<evidence type="ECO:0000313" key="10">
    <source>
        <dbReference type="Proteomes" id="UP000007799"/>
    </source>
</evidence>
<dbReference type="OMA" id="GPERMQI"/>
<dbReference type="eggNOG" id="KOG3128">
    <property type="taxonomic scope" value="Eukaryota"/>
</dbReference>
<comment type="similarity">
    <text evidence="2">Belongs to the pyrimidine 5'-nucleotidase family.</text>
</comment>
<evidence type="ECO:0000256" key="2">
    <source>
        <dbReference type="ARBA" id="ARBA00008389"/>
    </source>
</evidence>
<dbReference type="GeneID" id="16068676"/>
<evidence type="ECO:0000256" key="1">
    <source>
        <dbReference type="ARBA" id="ARBA00000815"/>
    </source>
</evidence>
<dbReference type="InterPro" id="IPR036412">
    <property type="entry name" value="HAD-like_sf"/>
</dbReference>
<organism evidence="10">
    <name type="scientific">Salpingoeca rosetta (strain ATCC 50818 / BSB-021)</name>
    <dbReference type="NCBI Taxonomy" id="946362"/>
    <lineage>
        <taxon>Eukaryota</taxon>
        <taxon>Choanoflagellata</taxon>
        <taxon>Craspedida</taxon>
        <taxon>Salpingoecidae</taxon>
        <taxon>Salpingoeca</taxon>
    </lineage>
</organism>
<comment type="catalytic activity">
    <reaction evidence="1">
        <text>a ribonucleoside 5'-phosphate + H2O = a ribonucleoside + phosphate</text>
        <dbReference type="Rhea" id="RHEA:12484"/>
        <dbReference type="ChEBI" id="CHEBI:15377"/>
        <dbReference type="ChEBI" id="CHEBI:18254"/>
        <dbReference type="ChEBI" id="CHEBI:43474"/>
        <dbReference type="ChEBI" id="CHEBI:58043"/>
        <dbReference type="EC" id="3.1.3.5"/>
    </reaction>
</comment>
<gene>
    <name evidence="9" type="ORF">PTSG_10615</name>
</gene>
<dbReference type="FunFam" id="1.10.150.340:FF:000001">
    <property type="entry name" value="Cytosolic 5-nucleotidase 3-like"/>
    <property type="match status" value="1"/>
</dbReference>
<dbReference type="OrthoDB" id="10014216at2759"/>
<keyword evidence="5" id="KW-0547">Nucleotide-binding</keyword>
<dbReference type="Proteomes" id="UP000007799">
    <property type="component" value="Unassembled WGS sequence"/>
</dbReference>
<dbReference type="PANTHER" id="PTHR13045">
    <property type="entry name" value="5'-NUCLEOTIDASE"/>
    <property type="match status" value="1"/>
</dbReference>
<keyword evidence="4" id="KW-0479">Metal-binding</keyword>
<dbReference type="InterPro" id="IPR006434">
    <property type="entry name" value="Pyrimidine_nucleotidase_eu"/>
</dbReference>
<dbReference type="EC" id="3.1.3.5" evidence="3"/>
<keyword evidence="7" id="KW-0460">Magnesium</keyword>
<dbReference type="SFLD" id="SFLDS00003">
    <property type="entry name" value="Haloacid_Dehalogenase"/>
    <property type="match status" value="1"/>
</dbReference>
<protein>
    <recommendedName>
        <fullName evidence="3">5'-nucleotidase</fullName>
        <ecNumber evidence="3">3.1.3.5</ecNumber>
    </recommendedName>
</protein>
<evidence type="ECO:0000313" key="9">
    <source>
        <dbReference type="EMBL" id="EGD80360.1"/>
    </source>
</evidence>
<keyword evidence="10" id="KW-1185">Reference proteome</keyword>
<proteinExistence type="inferred from homology"/>
<reference evidence="9" key="1">
    <citation type="submission" date="2009-08" db="EMBL/GenBank/DDBJ databases">
        <title>Annotation of Salpingoeca rosetta.</title>
        <authorList>
            <consortium name="The Broad Institute Genome Sequencing Platform"/>
            <person name="Russ C."/>
            <person name="Cuomo C."/>
            <person name="Burger G."/>
            <person name="Gray M.W."/>
            <person name="Holland P.W.H."/>
            <person name="King N."/>
            <person name="Lang F.B.F."/>
            <person name="Roger A.J."/>
            <person name="Ruiz-Trillo I."/>
            <person name="Young S.K."/>
            <person name="Zeng Q."/>
            <person name="Gargeya S."/>
            <person name="Alvarado L."/>
            <person name="Berlin A."/>
            <person name="Chapman S.B."/>
            <person name="Chen Z."/>
            <person name="Freedman E."/>
            <person name="Gellesch M."/>
            <person name="Goldberg J."/>
            <person name="Griggs A."/>
            <person name="Gujja S."/>
            <person name="Heilman E."/>
            <person name="Heiman D."/>
            <person name="Howarth C."/>
            <person name="Mehta T."/>
            <person name="Neiman D."/>
            <person name="Pearson M."/>
            <person name="Roberts A."/>
            <person name="Saif S."/>
            <person name="Shea T."/>
            <person name="Shenoy N."/>
            <person name="Sisk P."/>
            <person name="Stolte C."/>
            <person name="Sykes S."/>
            <person name="White J."/>
            <person name="Yandava C."/>
            <person name="Haas B."/>
            <person name="Nusbaum C."/>
            <person name="Birren B."/>
        </authorList>
    </citation>
    <scope>NUCLEOTIDE SEQUENCE [LARGE SCALE GENOMIC DNA]</scope>
    <source>
        <strain evidence="9">ATCC 50818</strain>
    </source>
</reference>
<keyword evidence="8" id="KW-0546">Nucleotide metabolism</keyword>
<dbReference type="PANTHER" id="PTHR13045:SF0">
    <property type="entry name" value="7-METHYLGUANOSINE PHOSPHATE-SPECIFIC 5'-NUCLEOTIDASE"/>
    <property type="match status" value="1"/>
</dbReference>
<evidence type="ECO:0000256" key="6">
    <source>
        <dbReference type="ARBA" id="ARBA00022801"/>
    </source>
</evidence>
<evidence type="ECO:0000256" key="4">
    <source>
        <dbReference type="ARBA" id="ARBA00022723"/>
    </source>
</evidence>
<dbReference type="InParanoid" id="F2URV5"/>
<dbReference type="GO" id="GO:0008253">
    <property type="term" value="F:5'-nucleotidase activity"/>
    <property type="evidence" value="ECO:0007669"/>
    <property type="project" value="UniProtKB-EC"/>
</dbReference>
<dbReference type="Gene3D" id="1.10.150.340">
    <property type="entry name" value="Pyrimidine 5'-nucleotidase (UMPH-1), N-terminal domain"/>
    <property type="match status" value="1"/>
</dbReference>